<dbReference type="InterPro" id="IPR035068">
    <property type="entry name" value="TldD/PmbA_N"/>
</dbReference>
<feature type="domain" description="Metalloprotease TldD/E N-terminal" evidence="2">
    <location>
        <begin position="27"/>
        <end position="84"/>
    </location>
</feature>
<accession>A0A9D2HV59</accession>
<dbReference type="EMBL" id="DWZE01000129">
    <property type="protein sequence ID" value="HJA84367.1"/>
    <property type="molecule type" value="Genomic_DNA"/>
</dbReference>
<dbReference type="Proteomes" id="UP000823860">
    <property type="component" value="Unassembled WGS sequence"/>
</dbReference>
<dbReference type="SUPFAM" id="SSF111283">
    <property type="entry name" value="Putative modulator of DNA gyrase, PmbA/TldD"/>
    <property type="match status" value="1"/>
</dbReference>
<comment type="similarity">
    <text evidence="1">Belongs to the peptidase U62 family.</text>
</comment>
<dbReference type="InterPro" id="IPR045569">
    <property type="entry name" value="Metalloprtase-TldD/E_C"/>
</dbReference>
<evidence type="ECO:0000256" key="1">
    <source>
        <dbReference type="ARBA" id="ARBA00005836"/>
    </source>
</evidence>
<sequence>MITDNNKALTQWAMDFALKNGAQSAKLVLYNNSSSSFELRNAKMDRLQQSTENGLSISLYVDGRYGSFSTNRLDKKELETLILNGIESTRYLAPDEARVLPDPSRYYKGGLPDLKLFDKRLYDINPDTKVDLARAAAEEVLGKDERIISVDSSYGDGESSSYRLISNGFEGESSSTWFSLSASVSVKGEGEARPSDAWYDTALFYDQLKVKGIGTRALQRVLRKLGQKKVASGNYTMVVDTLVAGNLFSPMLGAIYGSALQQRNSFLLDKLDTKVASDLFTLCDEPHTVGANGSRYFDSEGVATAPRAVFDRGVLKTYYIDTYNARKMDVEPTISSPSRLVLTPGTKDLDGLVADVQRGILVTGFNGGNSNSSTGDFSYGIEGFLIEDGKLTQPVNEMNVTGNMLTLWQSFVAVGNDPQPIRSWQIPSLVFEGVSFSGL</sequence>
<dbReference type="InterPro" id="IPR047657">
    <property type="entry name" value="PmbA"/>
</dbReference>
<proteinExistence type="inferred from homology"/>
<dbReference type="GO" id="GO:0008237">
    <property type="term" value="F:metallopeptidase activity"/>
    <property type="evidence" value="ECO:0007669"/>
    <property type="project" value="InterPro"/>
</dbReference>
<protein>
    <submittedName>
        <fullName evidence="5">TldD/PmbA family protein</fullName>
    </submittedName>
</protein>
<dbReference type="Pfam" id="PF01523">
    <property type="entry name" value="PmbA_TldD_1st"/>
    <property type="match status" value="1"/>
</dbReference>
<dbReference type="InterPro" id="IPR036059">
    <property type="entry name" value="TldD/PmbA_sf"/>
</dbReference>
<dbReference type="PANTHER" id="PTHR43421:SF1">
    <property type="entry name" value="METALLOPROTEASE PMBA"/>
    <property type="match status" value="1"/>
</dbReference>
<feature type="domain" description="Metalloprotease TldD/E C-terminal" evidence="3">
    <location>
        <begin position="232"/>
        <end position="438"/>
    </location>
</feature>
<evidence type="ECO:0000259" key="4">
    <source>
        <dbReference type="Pfam" id="PF19290"/>
    </source>
</evidence>
<evidence type="ECO:0000313" key="6">
    <source>
        <dbReference type="Proteomes" id="UP000823860"/>
    </source>
</evidence>
<reference evidence="5" key="1">
    <citation type="journal article" date="2021" name="PeerJ">
        <title>Extensive microbial diversity within the chicken gut microbiome revealed by metagenomics and culture.</title>
        <authorList>
            <person name="Gilroy R."/>
            <person name="Ravi A."/>
            <person name="Getino M."/>
            <person name="Pursley I."/>
            <person name="Horton D.L."/>
            <person name="Alikhan N.F."/>
            <person name="Baker D."/>
            <person name="Gharbi K."/>
            <person name="Hall N."/>
            <person name="Watson M."/>
            <person name="Adriaenssens E.M."/>
            <person name="Foster-Nyarko E."/>
            <person name="Jarju S."/>
            <person name="Secka A."/>
            <person name="Antonio M."/>
            <person name="Oren A."/>
            <person name="Chaudhuri R.R."/>
            <person name="La Ragione R."/>
            <person name="Hildebrand F."/>
            <person name="Pallen M.J."/>
        </authorList>
    </citation>
    <scope>NUCLEOTIDE SEQUENCE</scope>
    <source>
        <strain evidence="5">ChiHecec1B25-7008</strain>
    </source>
</reference>
<dbReference type="Pfam" id="PF19290">
    <property type="entry name" value="PmbA_TldD_2nd"/>
    <property type="match status" value="1"/>
</dbReference>
<dbReference type="AlphaFoldDB" id="A0A9D2HV59"/>
<gene>
    <name evidence="5" type="ORF">H9785_10430</name>
</gene>
<dbReference type="PANTHER" id="PTHR43421">
    <property type="entry name" value="METALLOPROTEASE PMBA"/>
    <property type="match status" value="1"/>
</dbReference>
<organism evidence="5 6">
    <name type="scientific">Candidatus Bacteroides intestinavium</name>
    <dbReference type="NCBI Taxonomy" id="2838469"/>
    <lineage>
        <taxon>Bacteria</taxon>
        <taxon>Pseudomonadati</taxon>
        <taxon>Bacteroidota</taxon>
        <taxon>Bacteroidia</taxon>
        <taxon>Bacteroidales</taxon>
        <taxon>Bacteroidaceae</taxon>
        <taxon>Bacteroides</taxon>
    </lineage>
</organism>
<evidence type="ECO:0000259" key="3">
    <source>
        <dbReference type="Pfam" id="PF19289"/>
    </source>
</evidence>
<dbReference type="Gene3D" id="3.30.2290.10">
    <property type="entry name" value="PmbA/TldD superfamily"/>
    <property type="match status" value="1"/>
</dbReference>
<dbReference type="Pfam" id="PF19289">
    <property type="entry name" value="PmbA_TldD_3rd"/>
    <property type="match status" value="1"/>
</dbReference>
<dbReference type="GO" id="GO:0005829">
    <property type="term" value="C:cytosol"/>
    <property type="evidence" value="ECO:0007669"/>
    <property type="project" value="TreeGrafter"/>
</dbReference>
<name>A0A9D2HV59_9BACE</name>
<dbReference type="InterPro" id="IPR002510">
    <property type="entry name" value="Metalloprtase-TldD/E_N"/>
</dbReference>
<comment type="caution">
    <text evidence="5">The sequence shown here is derived from an EMBL/GenBank/DDBJ whole genome shotgun (WGS) entry which is preliminary data.</text>
</comment>
<evidence type="ECO:0000259" key="2">
    <source>
        <dbReference type="Pfam" id="PF01523"/>
    </source>
</evidence>
<reference evidence="5" key="2">
    <citation type="submission" date="2021-04" db="EMBL/GenBank/DDBJ databases">
        <authorList>
            <person name="Gilroy R."/>
        </authorList>
    </citation>
    <scope>NUCLEOTIDE SEQUENCE</scope>
    <source>
        <strain evidence="5">ChiHecec1B25-7008</strain>
    </source>
</reference>
<feature type="domain" description="Metalloprotease TldD/E central" evidence="4">
    <location>
        <begin position="121"/>
        <end position="225"/>
    </location>
</feature>
<dbReference type="InterPro" id="IPR045570">
    <property type="entry name" value="Metalloprtase-TldD/E_cen_dom"/>
</dbReference>
<dbReference type="GO" id="GO:0006508">
    <property type="term" value="P:proteolysis"/>
    <property type="evidence" value="ECO:0007669"/>
    <property type="project" value="InterPro"/>
</dbReference>
<evidence type="ECO:0000313" key="5">
    <source>
        <dbReference type="EMBL" id="HJA84367.1"/>
    </source>
</evidence>